<name>A0A3N4HFS8_9ACTN</name>
<organism evidence="1 2">
    <name type="scientific">Gordonia oryzae</name>
    <dbReference type="NCBI Taxonomy" id="2487349"/>
    <lineage>
        <taxon>Bacteria</taxon>
        <taxon>Bacillati</taxon>
        <taxon>Actinomycetota</taxon>
        <taxon>Actinomycetes</taxon>
        <taxon>Mycobacteriales</taxon>
        <taxon>Gordoniaceae</taxon>
        <taxon>Gordonia</taxon>
    </lineage>
</organism>
<evidence type="ECO:0000313" key="2">
    <source>
        <dbReference type="Proteomes" id="UP000267536"/>
    </source>
</evidence>
<keyword evidence="2" id="KW-1185">Reference proteome</keyword>
<protein>
    <submittedName>
        <fullName evidence="1">Uncharacterized protein</fullName>
    </submittedName>
</protein>
<gene>
    <name evidence="1" type="ORF">EF294_02670</name>
</gene>
<dbReference type="AlphaFoldDB" id="A0A3N4HFS8"/>
<proteinExistence type="predicted"/>
<dbReference type="EMBL" id="RKMH01000002">
    <property type="protein sequence ID" value="RPA65674.1"/>
    <property type="molecule type" value="Genomic_DNA"/>
</dbReference>
<reference evidence="1 2" key="1">
    <citation type="submission" date="2018-11" db="EMBL/GenBank/DDBJ databases">
        <title>Draft genome sequence of Gordonia sp. RS15-1S isolated from rice stems.</title>
        <authorList>
            <person name="Muangham S."/>
        </authorList>
    </citation>
    <scope>NUCLEOTIDE SEQUENCE [LARGE SCALE GENOMIC DNA]</scope>
    <source>
        <strain evidence="1 2">RS15-1S</strain>
    </source>
</reference>
<sequence length="60" mass="6485">MDAHLTSMSAHLRAMLLGRRRCQTLGCTGGSALGYGARCVTPMALTLWKRNFSKRSGANT</sequence>
<accession>A0A3N4HFS8</accession>
<comment type="caution">
    <text evidence="1">The sequence shown here is derived from an EMBL/GenBank/DDBJ whole genome shotgun (WGS) entry which is preliminary data.</text>
</comment>
<dbReference type="Proteomes" id="UP000267536">
    <property type="component" value="Unassembled WGS sequence"/>
</dbReference>
<evidence type="ECO:0000313" key="1">
    <source>
        <dbReference type="EMBL" id="RPA65674.1"/>
    </source>
</evidence>